<sequence>GFILKIYIPIWITSTCFELGISLERGGETIEAALGTIFSNLMDIGAFTTNVVVLIFAQRKKKAAHKHLNERYQITIFFFYCQIRESYLIARAMMPVYCLSTTLKVVIIIVNWLYVASMIPQAVSEVLYLSVS</sequence>
<dbReference type="Proteomes" id="UP001432027">
    <property type="component" value="Unassembled WGS sequence"/>
</dbReference>
<keyword evidence="3" id="KW-1185">Reference proteome</keyword>
<proteinExistence type="predicted"/>
<evidence type="ECO:0008006" key="4">
    <source>
        <dbReference type="Google" id="ProtNLM"/>
    </source>
</evidence>
<gene>
    <name evidence="2" type="ORF">PENTCL1PPCAC_23742</name>
</gene>
<protein>
    <recommendedName>
        <fullName evidence="4">G protein-coupled receptor</fullName>
    </recommendedName>
</protein>
<evidence type="ECO:0000256" key="1">
    <source>
        <dbReference type="SAM" id="Phobius"/>
    </source>
</evidence>
<reference evidence="2" key="1">
    <citation type="submission" date="2023-10" db="EMBL/GenBank/DDBJ databases">
        <title>Genome assembly of Pristionchus species.</title>
        <authorList>
            <person name="Yoshida K."/>
            <person name="Sommer R.J."/>
        </authorList>
    </citation>
    <scope>NUCLEOTIDE SEQUENCE</scope>
    <source>
        <strain evidence="2">RS0144</strain>
    </source>
</reference>
<evidence type="ECO:0000313" key="3">
    <source>
        <dbReference type="Proteomes" id="UP001432027"/>
    </source>
</evidence>
<keyword evidence="1" id="KW-0812">Transmembrane</keyword>
<feature type="non-terminal residue" evidence="2">
    <location>
        <position position="1"/>
    </location>
</feature>
<name>A0AAV5U5B6_9BILA</name>
<evidence type="ECO:0000313" key="2">
    <source>
        <dbReference type="EMBL" id="GMT01568.1"/>
    </source>
</evidence>
<feature type="transmembrane region" description="Helical" evidence="1">
    <location>
        <begin position="32"/>
        <end position="57"/>
    </location>
</feature>
<accession>A0AAV5U5B6</accession>
<keyword evidence="1" id="KW-0472">Membrane</keyword>
<dbReference type="AlphaFoldDB" id="A0AAV5U5B6"/>
<feature type="non-terminal residue" evidence="2">
    <location>
        <position position="132"/>
    </location>
</feature>
<feature type="transmembrane region" description="Helical" evidence="1">
    <location>
        <begin position="94"/>
        <end position="114"/>
    </location>
</feature>
<comment type="caution">
    <text evidence="2">The sequence shown here is derived from an EMBL/GenBank/DDBJ whole genome shotgun (WGS) entry which is preliminary data.</text>
</comment>
<keyword evidence="1" id="KW-1133">Transmembrane helix</keyword>
<dbReference type="EMBL" id="BTSX01000005">
    <property type="protein sequence ID" value="GMT01568.1"/>
    <property type="molecule type" value="Genomic_DNA"/>
</dbReference>
<organism evidence="2 3">
    <name type="scientific">Pristionchus entomophagus</name>
    <dbReference type="NCBI Taxonomy" id="358040"/>
    <lineage>
        <taxon>Eukaryota</taxon>
        <taxon>Metazoa</taxon>
        <taxon>Ecdysozoa</taxon>
        <taxon>Nematoda</taxon>
        <taxon>Chromadorea</taxon>
        <taxon>Rhabditida</taxon>
        <taxon>Rhabditina</taxon>
        <taxon>Diplogasteromorpha</taxon>
        <taxon>Diplogasteroidea</taxon>
        <taxon>Neodiplogasteridae</taxon>
        <taxon>Pristionchus</taxon>
    </lineage>
</organism>